<dbReference type="EMBL" id="CP021558">
    <property type="protein sequence ID" value="AUE03260.1"/>
    <property type="molecule type" value="Genomic_DNA"/>
</dbReference>
<reference evidence="1 2" key="1">
    <citation type="submission" date="2017-05" db="EMBL/GenBank/DDBJ databases">
        <title>Comparative genomics and methylome analysis of the gut commensal Bifidobacterium breve.</title>
        <authorList>
            <person name="Bottacini F."/>
            <person name="Morrissey R."/>
            <person name="Roberts R.J."/>
            <person name="James K."/>
            <person name="van Breen J."/>
            <person name="Egan M."/>
            <person name="Lambert J."/>
            <person name="van Limpt K."/>
            <person name="Stanton C."/>
            <person name="Knol J."/>
            <person name="O' Connell Motherway M."/>
            <person name="van Sinderen D."/>
        </authorList>
    </citation>
    <scope>NUCLEOTIDE SEQUENCE [LARGE SCALE GENOMIC DNA]</scope>
    <source>
        <strain evidence="1 2">215W447a</strain>
    </source>
</reference>
<accession>A0A2K9B796</accession>
<dbReference type="Proteomes" id="UP000232491">
    <property type="component" value="Chromosome"/>
</dbReference>
<organism evidence="1 2">
    <name type="scientific">Bifidobacterium breve</name>
    <dbReference type="NCBI Taxonomy" id="1685"/>
    <lineage>
        <taxon>Bacteria</taxon>
        <taxon>Bacillati</taxon>
        <taxon>Actinomycetota</taxon>
        <taxon>Actinomycetes</taxon>
        <taxon>Bifidobacteriales</taxon>
        <taxon>Bifidobacteriaceae</taxon>
        <taxon>Bifidobacterium</taxon>
    </lineage>
</organism>
<evidence type="ECO:0000313" key="2">
    <source>
        <dbReference type="Proteomes" id="UP000232491"/>
    </source>
</evidence>
<dbReference type="AlphaFoldDB" id="A0A2K9B796"/>
<protein>
    <submittedName>
        <fullName evidence="1">Uncharacterized protein</fullName>
    </submittedName>
</protein>
<gene>
    <name evidence="1" type="ORF">BB215W447A_1244</name>
</gene>
<name>A0A2K9B796_BIFBR</name>
<proteinExistence type="predicted"/>
<evidence type="ECO:0000313" key="1">
    <source>
        <dbReference type="EMBL" id="AUE03260.1"/>
    </source>
</evidence>
<sequence length="59" mass="6210">MAQLIVGNDRTTLRETDPDTLALMAVHAARKHGVRAALADDRGRKVLIVLPAGPLGPAV</sequence>
<dbReference type="RefSeq" id="WP_106620960.1">
    <property type="nucleotide sequence ID" value="NZ_CAKMBB010000013.1"/>
</dbReference>